<sequence length="60" mass="7131">MLMIRLIFVLLVITAMVLLGLYLLSSDKKYLHYFKQTIKYTFFLALVTAVLFVLRRILYV</sequence>
<evidence type="ECO:0000313" key="3">
    <source>
        <dbReference type="Proteomes" id="UP000297706"/>
    </source>
</evidence>
<protein>
    <submittedName>
        <fullName evidence="2">Uncharacterized protein</fullName>
    </submittedName>
</protein>
<keyword evidence="3" id="KW-1185">Reference proteome</keyword>
<dbReference type="OrthoDB" id="8537772at2"/>
<accession>A0A4Y9VPB4</accession>
<reference evidence="2 3" key="1">
    <citation type="submission" date="2018-02" db="EMBL/GenBank/DDBJ databases">
        <title>A novel lanthanide dependent methylotroph, Methylotenera sp. La3113.</title>
        <authorList>
            <person name="Lv H."/>
            <person name="Tani A."/>
        </authorList>
    </citation>
    <scope>NUCLEOTIDE SEQUENCE [LARGE SCALE GENOMIC DNA]</scope>
    <source>
        <strain evidence="2 3">La3113</strain>
    </source>
</reference>
<name>A0A4Y9VPB4_9PROT</name>
<dbReference type="AlphaFoldDB" id="A0A4Y9VPB4"/>
<dbReference type="Proteomes" id="UP000297706">
    <property type="component" value="Unassembled WGS sequence"/>
</dbReference>
<feature type="transmembrane region" description="Helical" evidence="1">
    <location>
        <begin position="37"/>
        <end position="58"/>
    </location>
</feature>
<keyword evidence="1" id="KW-0812">Transmembrane</keyword>
<comment type="caution">
    <text evidence="2">The sequence shown here is derived from an EMBL/GenBank/DDBJ whole genome shotgun (WGS) entry which is preliminary data.</text>
</comment>
<organism evidence="2 3">
    <name type="scientific">Methylotenera oryzisoli</name>
    <dbReference type="NCBI Taxonomy" id="2080758"/>
    <lineage>
        <taxon>Bacteria</taxon>
        <taxon>Pseudomonadati</taxon>
        <taxon>Pseudomonadota</taxon>
        <taxon>Betaproteobacteria</taxon>
        <taxon>Nitrosomonadales</taxon>
        <taxon>Methylophilaceae</taxon>
        <taxon>Methylotenera</taxon>
    </lineage>
</organism>
<evidence type="ECO:0000256" key="1">
    <source>
        <dbReference type="SAM" id="Phobius"/>
    </source>
</evidence>
<proteinExistence type="predicted"/>
<dbReference type="RefSeq" id="WP_135278623.1">
    <property type="nucleotide sequence ID" value="NZ_PQVH01000013.1"/>
</dbReference>
<keyword evidence="1" id="KW-0472">Membrane</keyword>
<keyword evidence="1" id="KW-1133">Transmembrane helix</keyword>
<gene>
    <name evidence="2" type="ORF">C3Y98_10960</name>
</gene>
<feature type="transmembrane region" description="Helical" evidence="1">
    <location>
        <begin position="6"/>
        <end position="25"/>
    </location>
</feature>
<dbReference type="EMBL" id="PQVH01000013">
    <property type="protein sequence ID" value="TFW70381.1"/>
    <property type="molecule type" value="Genomic_DNA"/>
</dbReference>
<evidence type="ECO:0000313" key="2">
    <source>
        <dbReference type="EMBL" id="TFW70381.1"/>
    </source>
</evidence>